<reference evidence="2 3" key="1">
    <citation type="submission" date="2024-04" db="EMBL/GenBank/DDBJ databases">
        <title>Phyllosticta paracitricarpa is synonymous to the EU quarantine fungus P. citricarpa based on phylogenomic analyses.</title>
        <authorList>
            <consortium name="Lawrence Berkeley National Laboratory"/>
            <person name="Van Ingen-Buijs V.A."/>
            <person name="Van Westerhoven A.C."/>
            <person name="Haridas S."/>
            <person name="Skiadas P."/>
            <person name="Martin F."/>
            <person name="Groenewald J.Z."/>
            <person name="Crous P.W."/>
            <person name="Seidl M.F."/>
        </authorList>
    </citation>
    <scope>NUCLEOTIDE SEQUENCE [LARGE SCALE GENOMIC DNA]</scope>
    <source>
        <strain evidence="2 3">CBS 123371</strain>
    </source>
</reference>
<proteinExistence type="predicted"/>
<evidence type="ECO:0000313" key="3">
    <source>
        <dbReference type="Proteomes" id="UP001363622"/>
    </source>
</evidence>
<comment type="caution">
    <text evidence="2">The sequence shown here is derived from an EMBL/GenBank/DDBJ whole genome shotgun (WGS) entry which is preliminary data.</text>
</comment>
<evidence type="ECO:0000313" key="2">
    <source>
        <dbReference type="EMBL" id="KAK7523761.1"/>
    </source>
</evidence>
<dbReference type="EMBL" id="JBBPHU010000001">
    <property type="protein sequence ID" value="KAK7523761.1"/>
    <property type="molecule type" value="Genomic_DNA"/>
</dbReference>
<protein>
    <submittedName>
        <fullName evidence="2">Uncharacterized protein</fullName>
    </submittedName>
</protein>
<keyword evidence="1" id="KW-1133">Transmembrane helix</keyword>
<keyword evidence="3" id="KW-1185">Reference proteome</keyword>
<organism evidence="2 3">
    <name type="scientific">Phyllosticta citriasiana</name>
    <dbReference type="NCBI Taxonomy" id="595635"/>
    <lineage>
        <taxon>Eukaryota</taxon>
        <taxon>Fungi</taxon>
        <taxon>Dikarya</taxon>
        <taxon>Ascomycota</taxon>
        <taxon>Pezizomycotina</taxon>
        <taxon>Dothideomycetes</taxon>
        <taxon>Dothideomycetes incertae sedis</taxon>
        <taxon>Botryosphaeriales</taxon>
        <taxon>Phyllostictaceae</taxon>
        <taxon>Phyllosticta</taxon>
    </lineage>
</organism>
<keyword evidence="1" id="KW-0812">Transmembrane</keyword>
<keyword evidence="1" id="KW-0472">Membrane</keyword>
<evidence type="ECO:0000256" key="1">
    <source>
        <dbReference type="SAM" id="Phobius"/>
    </source>
</evidence>
<feature type="transmembrane region" description="Helical" evidence="1">
    <location>
        <begin position="15"/>
        <end position="47"/>
    </location>
</feature>
<accession>A0ABR1KY27</accession>
<gene>
    <name evidence="2" type="ORF">IWZ03DRAFT_10269</name>
</gene>
<dbReference type="Proteomes" id="UP001363622">
    <property type="component" value="Unassembled WGS sequence"/>
</dbReference>
<name>A0ABR1KY27_9PEZI</name>
<sequence length="152" mass="16969">MHIDMSINQSINQPLILYLSFVCRACVTIGTLALSHLSTLPILSFILHPYCTVHRTPALSPPRRWSSLYLIRICLVRLALPCHALPLFPSVTYLPTYLPYPPRAAKLQSRSLGCRGTSIERNSLFKLRLVNDGGARAGGTALCEMNSFFRAR</sequence>